<evidence type="ECO:0000313" key="2">
    <source>
        <dbReference type="EMBL" id="MPN21676.1"/>
    </source>
</evidence>
<dbReference type="GO" id="GO:0003676">
    <property type="term" value="F:nucleic acid binding"/>
    <property type="evidence" value="ECO:0007669"/>
    <property type="project" value="InterPro"/>
</dbReference>
<name>A0A645G6B4_9ZZZZ</name>
<sequence>MCVVGVGLPQIGPEREAIREQAESSGHNGFDIAYRYPGMHKVLQAAGRLIRSDSDRGVLLLCDDRYGQPGYSGLLPPHYRVTRARGREIEGHIKEFWGREQ</sequence>
<dbReference type="GO" id="GO:0004386">
    <property type="term" value="F:helicase activity"/>
    <property type="evidence" value="ECO:0007669"/>
    <property type="project" value="InterPro"/>
</dbReference>
<dbReference type="Gene3D" id="3.40.50.300">
    <property type="entry name" value="P-loop containing nucleotide triphosphate hydrolases"/>
    <property type="match status" value="1"/>
</dbReference>
<reference evidence="2" key="1">
    <citation type="submission" date="2019-08" db="EMBL/GenBank/DDBJ databases">
        <authorList>
            <person name="Kucharzyk K."/>
            <person name="Murdoch R.W."/>
            <person name="Higgins S."/>
            <person name="Loffler F."/>
        </authorList>
    </citation>
    <scope>NUCLEOTIDE SEQUENCE</scope>
</reference>
<dbReference type="GO" id="GO:0016818">
    <property type="term" value="F:hydrolase activity, acting on acid anhydrides, in phosphorus-containing anhydrides"/>
    <property type="evidence" value="ECO:0007669"/>
    <property type="project" value="InterPro"/>
</dbReference>
<accession>A0A645G6B4</accession>
<feature type="domain" description="ATP-dependent helicase C-terminal" evidence="1">
    <location>
        <begin position="2"/>
        <end position="78"/>
    </location>
</feature>
<dbReference type="InterPro" id="IPR027417">
    <property type="entry name" value="P-loop_NTPase"/>
</dbReference>
<dbReference type="AlphaFoldDB" id="A0A645G6B4"/>
<comment type="caution">
    <text evidence="2">The sequence shown here is derived from an EMBL/GenBank/DDBJ whole genome shotgun (WGS) entry which is preliminary data.</text>
</comment>
<organism evidence="2">
    <name type="scientific">bioreactor metagenome</name>
    <dbReference type="NCBI Taxonomy" id="1076179"/>
    <lineage>
        <taxon>unclassified sequences</taxon>
        <taxon>metagenomes</taxon>
        <taxon>ecological metagenomes</taxon>
    </lineage>
</organism>
<dbReference type="Pfam" id="PF13307">
    <property type="entry name" value="Helicase_C_2"/>
    <property type="match status" value="1"/>
</dbReference>
<proteinExistence type="predicted"/>
<dbReference type="InterPro" id="IPR006555">
    <property type="entry name" value="ATP-dep_Helicase_C"/>
</dbReference>
<dbReference type="GO" id="GO:0005524">
    <property type="term" value="F:ATP binding"/>
    <property type="evidence" value="ECO:0007669"/>
    <property type="project" value="InterPro"/>
</dbReference>
<dbReference type="EMBL" id="VSSQ01069702">
    <property type="protein sequence ID" value="MPN21676.1"/>
    <property type="molecule type" value="Genomic_DNA"/>
</dbReference>
<evidence type="ECO:0000259" key="1">
    <source>
        <dbReference type="Pfam" id="PF13307"/>
    </source>
</evidence>
<dbReference type="GO" id="GO:0006139">
    <property type="term" value="P:nucleobase-containing compound metabolic process"/>
    <property type="evidence" value="ECO:0007669"/>
    <property type="project" value="InterPro"/>
</dbReference>
<gene>
    <name evidence="2" type="ORF">SDC9_169056</name>
</gene>
<protein>
    <recommendedName>
        <fullName evidence="1">ATP-dependent helicase C-terminal domain-containing protein</fullName>
    </recommendedName>
</protein>